<feature type="domain" description="PTS EIIA type-4" evidence="21">
    <location>
        <begin position="1"/>
        <end position="143"/>
    </location>
</feature>
<comment type="catalytic activity">
    <reaction evidence="2">
        <text>dihydroxyacetone + phosphoenolpyruvate = dihydroxyacetone phosphate + pyruvate</text>
        <dbReference type="Rhea" id="RHEA:18381"/>
        <dbReference type="ChEBI" id="CHEBI:15361"/>
        <dbReference type="ChEBI" id="CHEBI:16016"/>
        <dbReference type="ChEBI" id="CHEBI:57642"/>
        <dbReference type="ChEBI" id="CHEBI:58702"/>
        <dbReference type="EC" id="2.7.1.121"/>
    </reaction>
</comment>
<dbReference type="NCBIfam" id="TIGR01417">
    <property type="entry name" value="PTS_I_fam"/>
    <property type="match status" value="1"/>
</dbReference>
<feature type="region of interest" description="Disordered" evidence="20">
    <location>
        <begin position="147"/>
        <end position="184"/>
    </location>
</feature>
<evidence type="ECO:0000256" key="18">
    <source>
        <dbReference type="ARBA" id="ARBA00022842"/>
    </source>
</evidence>
<dbReference type="PANTHER" id="PTHR46244:SF6">
    <property type="entry name" value="PHOSPHOENOLPYRUVATE-PROTEIN PHOSPHOTRANSFERASE"/>
    <property type="match status" value="1"/>
</dbReference>
<evidence type="ECO:0000256" key="5">
    <source>
        <dbReference type="ARBA" id="ARBA00003681"/>
    </source>
</evidence>
<evidence type="ECO:0000256" key="14">
    <source>
        <dbReference type="ARBA" id="ARBA00022679"/>
    </source>
</evidence>
<dbReference type="InterPro" id="IPR004701">
    <property type="entry name" value="PTS_EIIA_man-typ"/>
</dbReference>
<keyword evidence="13" id="KW-0762">Sugar transport</keyword>
<dbReference type="EC" id="2.7.1.121" evidence="8"/>
<keyword evidence="12" id="KW-0963">Cytoplasm</keyword>
<dbReference type="InterPro" id="IPR000121">
    <property type="entry name" value="PEP_util_C"/>
</dbReference>
<organism evidence="23 24">
    <name type="scientific">Nocardia albiluteola</name>
    <dbReference type="NCBI Taxonomy" id="2842303"/>
    <lineage>
        <taxon>Bacteria</taxon>
        <taxon>Bacillati</taxon>
        <taxon>Actinomycetota</taxon>
        <taxon>Actinomycetes</taxon>
        <taxon>Mycobacteriales</taxon>
        <taxon>Nocardiaceae</taxon>
        <taxon>Nocardia</taxon>
    </lineage>
</organism>
<dbReference type="SUPFAM" id="SSF51621">
    <property type="entry name" value="Phosphoenolpyruvate/pyruvate domain"/>
    <property type="match status" value="1"/>
</dbReference>
<evidence type="ECO:0000256" key="7">
    <source>
        <dbReference type="ARBA" id="ARBA00007837"/>
    </source>
</evidence>
<dbReference type="InterPro" id="IPR040442">
    <property type="entry name" value="Pyrv_kinase-like_dom_sf"/>
</dbReference>
<comment type="function">
    <text evidence="5">General (non sugar-specific) component of the phosphoenolpyruvate-dependent sugar phosphotransferase system (sugar PTS). This major carbohydrate active-transport system catalyzes the phosphorylation of incoming sugar substrates concomitantly with their translocation across the cell membrane. The phosphoryl group from phosphoenolpyruvate (PEP) is transferred to the phosphoryl carrier protein HPr by enzyme I. Phospho-HPr then transfers it to the PTS EIIA domain.</text>
</comment>
<evidence type="ECO:0000313" key="23">
    <source>
        <dbReference type="EMBL" id="MBU3063370.1"/>
    </source>
</evidence>
<feature type="domain" description="HPr" evidence="22">
    <location>
        <begin position="189"/>
        <end position="279"/>
    </location>
</feature>
<keyword evidence="14 23" id="KW-0808">Transferase</keyword>
<keyword evidence="15" id="KW-0598">Phosphotransferase system</keyword>
<dbReference type="SUPFAM" id="SSF55594">
    <property type="entry name" value="HPr-like"/>
    <property type="match status" value="1"/>
</dbReference>
<dbReference type="CDD" id="cd00367">
    <property type="entry name" value="PTS-HPr_like"/>
    <property type="match status" value="1"/>
</dbReference>
<dbReference type="PROSITE" id="PS00369">
    <property type="entry name" value="PTS_HPR_HIS"/>
    <property type="match status" value="1"/>
</dbReference>
<dbReference type="Gene3D" id="3.20.20.60">
    <property type="entry name" value="Phosphoenolpyruvate-binding domains"/>
    <property type="match status" value="1"/>
</dbReference>
<evidence type="ECO:0000256" key="15">
    <source>
        <dbReference type="ARBA" id="ARBA00022683"/>
    </source>
</evidence>
<keyword evidence="18" id="KW-0460">Magnesium</keyword>
<accession>A0ABS6B254</accession>
<dbReference type="Pfam" id="PF05524">
    <property type="entry name" value="PEP-utilisers_N"/>
    <property type="match status" value="1"/>
</dbReference>
<protein>
    <recommendedName>
        <fullName evidence="10">Phosphocarrier protein HPr</fullName>
        <ecNumber evidence="8">2.7.1.121</ecNumber>
        <ecNumber evidence="9">2.7.3.9</ecNumber>
    </recommendedName>
</protein>
<keyword evidence="17" id="KW-0418">Kinase</keyword>
<evidence type="ECO:0000256" key="13">
    <source>
        <dbReference type="ARBA" id="ARBA00022597"/>
    </source>
</evidence>
<evidence type="ECO:0000256" key="17">
    <source>
        <dbReference type="ARBA" id="ARBA00022777"/>
    </source>
</evidence>
<dbReference type="Gene3D" id="1.10.274.10">
    <property type="entry name" value="PtsI, HPr-binding domain"/>
    <property type="match status" value="1"/>
</dbReference>
<comment type="similarity">
    <text evidence="7">Belongs to the PEP-utilizing enzyme family.</text>
</comment>
<dbReference type="InterPro" id="IPR000032">
    <property type="entry name" value="HPr-like"/>
</dbReference>
<dbReference type="NCBIfam" id="TIGR02364">
    <property type="entry name" value="dha_pts"/>
    <property type="match status" value="1"/>
</dbReference>
<dbReference type="InterPro" id="IPR008731">
    <property type="entry name" value="PTS_EIN"/>
</dbReference>
<keyword evidence="16" id="KW-0479">Metal-binding</keyword>
<proteinExistence type="inferred from homology"/>
<dbReference type="PANTHER" id="PTHR46244">
    <property type="entry name" value="PHOSPHOENOLPYRUVATE-PROTEIN PHOSPHOTRANSFERASE"/>
    <property type="match status" value="1"/>
</dbReference>
<dbReference type="PRINTS" id="PR00107">
    <property type="entry name" value="PHOSPHOCPHPR"/>
</dbReference>
<comment type="cofactor">
    <cofactor evidence="3">
        <name>Mg(2+)</name>
        <dbReference type="ChEBI" id="CHEBI:18420"/>
    </cofactor>
</comment>
<dbReference type="SUPFAM" id="SSF53062">
    <property type="entry name" value="PTS system fructose IIA component-like"/>
    <property type="match status" value="1"/>
</dbReference>
<dbReference type="PROSITE" id="PS51350">
    <property type="entry name" value="PTS_HPR_DOM"/>
    <property type="match status" value="1"/>
</dbReference>
<comment type="subcellular location">
    <subcellularLocation>
        <location evidence="6">Cytoplasm</location>
    </subcellularLocation>
</comment>
<evidence type="ECO:0000256" key="2">
    <source>
        <dbReference type="ARBA" id="ARBA00001113"/>
    </source>
</evidence>
<comment type="catalytic activity">
    <reaction evidence="1">
        <text>L-histidyl-[protein] + phosphoenolpyruvate = N(pros)-phospho-L-histidyl-[protein] + pyruvate</text>
        <dbReference type="Rhea" id="RHEA:23880"/>
        <dbReference type="Rhea" id="RHEA-COMP:9745"/>
        <dbReference type="Rhea" id="RHEA-COMP:9746"/>
        <dbReference type="ChEBI" id="CHEBI:15361"/>
        <dbReference type="ChEBI" id="CHEBI:29979"/>
        <dbReference type="ChEBI" id="CHEBI:58702"/>
        <dbReference type="ChEBI" id="CHEBI:64837"/>
        <dbReference type="EC" id="2.7.3.9"/>
    </reaction>
</comment>
<evidence type="ECO:0000256" key="1">
    <source>
        <dbReference type="ARBA" id="ARBA00000683"/>
    </source>
</evidence>
<feature type="region of interest" description="Disordered" evidence="20">
    <location>
        <begin position="277"/>
        <end position="296"/>
    </location>
</feature>
<dbReference type="PRINTS" id="PR01736">
    <property type="entry name" value="PHPHTRNFRASE"/>
</dbReference>
<dbReference type="InterPro" id="IPR008279">
    <property type="entry name" value="PEP-util_enz_mobile_dom"/>
</dbReference>
<name>A0ABS6B254_9NOCA</name>
<dbReference type="Gene3D" id="3.50.30.10">
    <property type="entry name" value="Phosphohistidine domain"/>
    <property type="match status" value="1"/>
</dbReference>
<evidence type="ECO:0000256" key="12">
    <source>
        <dbReference type="ARBA" id="ARBA00022490"/>
    </source>
</evidence>
<dbReference type="RefSeq" id="WP_215918261.1">
    <property type="nucleotide sequence ID" value="NZ_JAHKNI010000005.1"/>
</dbReference>
<dbReference type="InterPro" id="IPR050499">
    <property type="entry name" value="PEP-utilizing_PTS_enzyme"/>
</dbReference>
<dbReference type="GO" id="GO:0008965">
    <property type="term" value="F:phosphoenolpyruvate-protein phosphotransferase activity"/>
    <property type="evidence" value="ECO:0007669"/>
    <property type="project" value="UniProtKB-EC"/>
</dbReference>
<dbReference type="EMBL" id="JAHKNI010000005">
    <property type="protein sequence ID" value="MBU3063370.1"/>
    <property type="molecule type" value="Genomic_DNA"/>
</dbReference>
<dbReference type="Pfam" id="PF00381">
    <property type="entry name" value="PTS-HPr"/>
    <property type="match status" value="1"/>
</dbReference>
<dbReference type="InterPro" id="IPR036618">
    <property type="entry name" value="PtsI_HPr-bd_sf"/>
</dbReference>
<dbReference type="InterPro" id="IPR012844">
    <property type="entry name" value="DhaM_N"/>
</dbReference>
<comment type="function">
    <text evidence="4">Component of the dihydroxyacetone kinase complex, which is responsible for the phosphoenolpyruvate (PEP)-dependent phosphorylation of dihydroxyacetone. DhaM serves as the phosphoryl donor. Is phosphorylated by phosphoenolpyruvate in an EI- and HPr-dependent reaction, and a phosphorelay system on histidine residues finally leads to phosphoryl transfer to DhaL and dihydroxyacetone.</text>
</comment>
<evidence type="ECO:0000256" key="8">
    <source>
        <dbReference type="ARBA" id="ARBA00012095"/>
    </source>
</evidence>
<dbReference type="Pfam" id="PF02896">
    <property type="entry name" value="PEP-utilizers_C"/>
    <property type="match status" value="1"/>
</dbReference>
<dbReference type="SUPFAM" id="SSF47831">
    <property type="entry name" value="Enzyme I of the PEP:sugar phosphotransferase system HPr-binding (sub)domain"/>
    <property type="match status" value="1"/>
</dbReference>
<dbReference type="Gene3D" id="3.40.50.510">
    <property type="entry name" value="Phosphotransferase system, mannose-type IIA component"/>
    <property type="match status" value="1"/>
</dbReference>
<dbReference type="InterPro" id="IPR006318">
    <property type="entry name" value="PTS_EI-like"/>
</dbReference>
<reference evidence="23 24" key="1">
    <citation type="submission" date="2021-06" db="EMBL/GenBank/DDBJ databases">
        <title>Actinomycetes sequencing.</title>
        <authorList>
            <person name="Shan Q."/>
        </authorList>
    </citation>
    <scope>NUCLEOTIDE SEQUENCE [LARGE SCALE GENOMIC DNA]</scope>
    <source>
        <strain evidence="23 24">NEAU-G5</strain>
    </source>
</reference>
<dbReference type="PROSITE" id="PS00742">
    <property type="entry name" value="PEP_ENZYMES_2"/>
    <property type="match status" value="1"/>
</dbReference>
<dbReference type="InterPro" id="IPR036637">
    <property type="entry name" value="Phosphohistidine_dom_sf"/>
</dbReference>
<dbReference type="InterPro" id="IPR036662">
    <property type="entry name" value="PTS_EIIA_man-typ_sf"/>
</dbReference>
<dbReference type="EC" id="2.7.3.9" evidence="9"/>
<evidence type="ECO:0000313" key="24">
    <source>
        <dbReference type="Proteomes" id="UP000733379"/>
    </source>
</evidence>
<dbReference type="Gene3D" id="3.30.1340.10">
    <property type="entry name" value="HPr-like"/>
    <property type="match status" value="1"/>
</dbReference>
<evidence type="ECO:0000256" key="10">
    <source>
        <dbReference type="ARBA" id="ARBA00020422"/>
    </source>
</evidence>
<comment type="caution">
    <text evidence="23">The sequence shown here is derived from an EMBL/GenBank/DDBJ whole genome shotgun (WGS) entry which is preliminary data.</text>
</comment>
<dbReference type="InterPro" id="IPR023151">
    <property type="entry name" value="PEP_util_CS"/>
</dbReference>
<dbReference type="Pfam" id="PF00391">
    <property type="entry name" value="PEP-utilizers"/>
    <property type="match status" value="1"/>
</dbReference>
<gene>
    <name evidence="23" type="primary">ptsP</name>
    <name evidence="23" type="ORF">KO481_17775</name>
</gene>
<dbReference type="SUPFAM" id="SSF52009">
    <property type="entry name" value="Phosphohistidine domain"/>
    <property type="match status" value="1"/>
</dbReference>
<keyword evidence="24" id="KW-1185">Reference proteome</keyword>
<dbReference type="InterPro" id="IPR001020">
    <property type="entry name" value="PTS_HPr_His_P_site"/>
</dbReference>
<comment type="subunit">
    <text evidence="19">Homodimer. The dihydroxyacetone kinase complex is composed of a homodimer of DhaM, a homodimer of DhaK and the subunit DhaL.</text>
</comment>
<evidence type="ECO:0000256" key="3">
    <source>
        <dbReference type="ARBA" id="ARBA00001946"/>
    </source>
</evidence>
<keyword evidence="11" id="KW-0813">Transport</keyword>
<dbReference type="Pfam" id="PF03610">
    <property type="entry name" value="EIIA-man"/>
    <property type="match status" value="1"/>
</dbReference>
<evidence type="ECO:0000259" key="22">
    <source>
        <dbReference type="PROSITE" id="PS51350"/>
    </source>
</evidence>
<evidence type="ECO:0000259" key="21">
    <source>
        <dbReference type="PROSITE" id="PS51096"/>
    </source>
</evidence>
<dbReference type="InterPro" id="IPR015813">
    <property type="entry name" value="Pyrv/PenolPyrv_kinase-like_dom"/>
</dbReference>
<dbReference type="InterPro" id="IPR035895">
    <property type="entry name" value="HPr-like_sf"/>
</dbReference>
<dbReference type="Proteomes" id="UP000733379">
    <property type="component" value="Unassembled WGS sequence"/>
</dbReference>
<dbReference type="PROSITE" id="PS51096">
    <property type="entry name" value="PTS_EIIA_TYPE_4"/>
    <property type="match status" value="1"/>
</dbReference>
<evidence type="ECO:0000256" key="4">
    <source>
        <dbReference type="ARBA" id="ARBA00002788"/>
    </source>
</evidence>
<evidence type="ECO:0000256" key="16">
    <source>
        <dbReference type="ARBA" id="ARBA00022723"/>
    </source>
</evidence>
<evidence type="ECO:0000256" key="20">
    <source>
        <dbReference type="SAM" id="MobiDB-lite"/>
    </source>
</evidence>
<evidence type="ECO:0000256" key="6">
    <source>
        <dbReference type="ARBA" id="ARBA00004496"/>
    </source>
</evidence>
<evidence type="ECO:0000256" key="9">
    <source>
        <dbReference type="ARBA" id="ARBA00012232"/>
    </source>
</evidence>
<evidence type="ECO:0000256" key="11">
    <source>
        <dbReference type="ARBA" id="ARBA00022448"/>
    </source>
</evidence>
<sequence>MIGIVIVSHSNPLARAAVALAGEMLHGAPVRIEIAAGLDETTLGTDAVAVAEAIAAADSGDGALILMDLGSAVLSAELALDLLESPHRTRLCAAPIVEGLIAAAVSAAGGADLDEAADEADNALLGKRVQLQQDVAAVGATSVRSGALRESDSAAESSGTLGASRGRDAVRSAESANGSGGDIEDNAGSAVATFRVTNAHGLHARPASMLVGAIRGREVRVLLRNLTTGAGPASGISLTRVAALGVLAGHEVEISATGPDARAVVDRVVAMAEDRFGEEPAEGSSLDPSAGPGHGIAIAATESDARDTAADRIAVTRNRIGAEGAPMPGERSTSAAVGIDGVPAARTAGPFPASAGIAIGPAWRLDTVEFELPRDPAGDPDAERDRLDAAIAQARDRIEADIDRADASGLAGPEADIFRAHLLLLDDDELIGEIRARVAGGAAAESAWAAVFDDAAGELARLPDEYQRARAADIRAVRDQVLMALFGHSGDTVGRPGILVAAELTPGQVAALDREIVTGIVLAEGSPTAHSAILARSKGIPAIVGAGPRVLTVAEGTTVAFDGGTGLLVVDPDPGTLAEFTTRAAEQRERQRVADAAARLPAHTLDGAEIHVAANVGSVADAADAVRAGADLAGLVRTEFLFLNRDHAPTVEEQERVYREIARTFGDRRVILRTLDVGGDKPLPYIRQPREANPFLGLRGIRLALAHPALLRDQLRAIVRVAADHPVSVMFPMISVVEEVRAARELLNELVPQDLSIELGIMVEVPAVAAKAAAFAPYVDFFSIGTNDLTQYALAAERGNDTVAALADPLDPGVLRLIDQVCQGAGDTRVAVCGEIAADPAAIPLLLGLGVTELSVAPPAVALTKAAVRELPLAECMTLARWALTLESAAQVRALMKPDRSTEPSPGCTG</sequence>
<evidence type="ECO:0000256" key="19">
    <source>
        <dbReference type="ARBA" id="ARBA00046577"/>
    </source>
</evidence>